<dbReference type="AlphaFoldDB" id="A0A7R8ZAI1"/>
<comment type="similarity">
    <text evidence="2">Belongs to the rad17/RAD24 family.</text>
</comment>
<dbReference type="PANTHER" id="PTHR12172">
    <property type="entry name" value="CELL CYCLE CHECKPOINT PROTEIN RAD17"/>
    <property type="match status" value="1"/>
</dbReference>
<dbReference type="Pfam" id="PF03215">
    <property type="entry name" value="Rad17"/>
    <property type="match status" value="1"/>
</dbReference>
<name>A0A7R8ZAI1_TIMDO</name>
<sequence>MEEPSVRSKRLQRCGSKSMGINLNEFEIFGVSRKETKAIKTRHGESWLDSYAPQHTKDLAVHNKKVDELSAWMSSAVDNHSEFPMVLLITGPAGCGKTITLQVLAKNMDINVREWVNPVTFTLDEGSRSDELDETPSSLSFMSLISLADSQFEIISFNSFSVSIHLLREDAMINTTI</sequence>
<dbReference type="GO" id="GO:0033314">
    <property type="term" value="P:mitotic DNA replication checkpoint signaling"/>
    <property type="evidence" value="ECO:0007669"/>
    <property type="project" value="TreeGrafter"/>
</dbReference>
<evidence type="ECO:0000256" key="7">
    <source>
        <dbReference type="ARBA" id="ARBA00023306"/>
    </source>
</evidence>
<dbReference type="InterPro" id="IPR004582">
    <property type="entry name" value="Checkpoint_prot_Rad17_Rad24"/>
</dbReference>
<gene>
    <name evidence="8" type="ORF">TDIB3V08_LOCUS8522</name>
</gene>
<dbReference type="SUPFAM" id="SSF52540">
    <property type="entry name" value="P-loop containing nucleoside triphosphate hydrolases"/>
    <property type="match status" value="1"/>
</dbReference>
<dbReference type="Gene3D" id="3.40.50.300">
    <property type="entry name" value="P-loop containing nucleotide triphosphate hydrolases"/>
    <property type="match status" value="1"/>
</dbReference>
<evidence type="ECO:0000256" key="5">
    <source>
        <dbReference type="ARBA" id="ARBA00022840"/>
    </source>
</evidence>
<dbReference type="PANTHER" id="PTHR12172:SF0">
    <property type="entry name" value="CELL CYCLE CHECKPOINT PROTEIN RAD17"/>
    <property type="match status" value="1"/>
</dbReference>
<keyword evidence="6" id="KW-0539">Nucleus</keyword>
<proteinExistence type="inferred from homology"/>
<accession>A0A7R8ZAI1</accession>
<dbReference type="GO" id="GO:0000077">
    <property type="term" value="P:DNA damage checkpoint signaling"/>
    <property type="evidence" value="ECO:0007669"/>
    <property type="project" value="TreeGrafter"/>
</dbReference>
<keyword evidence="7" id="KW-0131">Cell cycle</keyword>
<dbReference type="GO" id="GO:0005634">
    <property type="term" value="C:nucleus"/>
    <property type="evidence" value="ECO:0007669"/>
    <property type="project" value="UniProtKB-SubCell"/>
</dbReference>
<keyword evidence="5" id="KW-0067">ATP-binding</keyword>
<evidence type="ECO:0000256" key="6">
    <source>
        <dbReference type="ARBA" id="ARBA00023242"/>
    </source>
</evidence>
<keyword evidence="3" id="KW-0547">Nucleotide-binding</keyword>
<keyword evidence="4" id="KW-0227">DNA damage</keyword>
<reference evidence="8" key="1">
    <citation type="submission" date="2020-11" db="EMBL/GenBank/DDBJ databases">
        <authorList>
            <person name="Tran Van P."/>
        </authorList>
    </citation>
    <scope>NUCLEOTIDE SEQUENCE</scope>
</reference>
<evidence type="ECO:0008006" key="9">
    <source>
        <dbReference type="Google" id="ProtNLM"/>
    </source>
</evidence>
<dbReference type="EMBL" id="OA569265">
    <property type="protein sequence ID" value="CAD7202337.1"/>
    <property type="molecule type" value="Genomic_DNA"/>
</dbReference>
<evidence type="ECO:0000256" key="3">
    <source>
        <dbReference type="ARBA" id="ARBA00022741"/>
    </source>
</evidence>
<dbReference type="GO" id="GO:0006281">
    <property type="term" value="P:DNA repair"/>
    <property type="evidence" value="ECO:0007669"/>
    <property type="project" value="InterPro"/>
</dbReference>
<evidence type="ECO:0000313" key="8">
    <source>
        <dbReference type="EMBL" id="CAD7202337.1"/>
    </source>
</evidence>
<dbReference type="InterPro" id="IPR027417">
    <property type="entry name" value="P-loop_NTPase"/>
</dbReference>
<evidence type="ECO:0000256" key="4">
    <source>
        <dbReference type="ARBA" id="ARBA00022763"/>
    </source>
</evidence>
<organism evidence="8">
    <name type="scientific">Timema douglasi</name>
    <name type="common">Walking stick</name>
    <dbReference type="NCBI Taxonomy" id="61478"/>
    <lineage>
        <taxon>Eukaryota</taxon>
        <taxon>Metazoa</taxon>
        <taxon>Ecdysozoa</taxon>
        <taxon>Arthropoda</taxon>
        <taxon>Hexapoda</taxon>
        <taxon>Insecta</taxon>
        <taxon>Pterygota</taxon>
        <taxon>Neoptera</taxon>
        <taxon>Polyneoptera</taxon>
        <taxon>Phasmatodea</taxon>
        <taxon>Timematodea</taxon>
        <taxon>Timematoidea</taxon>
        <taxon>Timematidae</taxon>
        <taxon>Timema</taxon>
    </lineage>
</organism>
<dbReference type="GO" id="GO:0005524">
    <property type="term" value="F:ATP binding"/>
    <property type="evidence" value="ECO:0007669"/>
    <property type="project" value="UniProtKB-KW"/>
</dbReference>
<comment type="subcellular location">
    <subcellularLocation>
        <location evidence="1">Nucleus</location>
    </subcellularLocation>
</comment>
<dbReference type="GO" id="GO:0003682">
    <property type="term" value="F:chromatin binding"/>
    <property type="evidence" value="ECO:0007669"/>
    <property type="project" value="TreeGrafter"/>
</dbReference>
<dbReference type="GO" id="GO:0003689">
    <property type="term" value="F:DNA clamp loader activity"/>
    <property type="evidence" value="ECO:0007669"/>
    <property type="project" value="TreeGrafter"/>
</dbReference>
<protein>
    <recommendedName>
        <fullName evidence="9">Cell cycle checkpoint protein RAD17</fullName>
    </recommendedName>
</protein>
<evidence type="ECO:0000256" key="2">
    <source>
        <dbReference type="ARBA" id="ARBA00006168"/>
    </source>
</evidence>
<evidence type="ECO:0000256" key="1">
    <source>
        <dbReference type="ARBA" id="ARBA00004123"/>
    </source>
</evidence>